<evidence type="ECO:0000256" key="2">
    <source>
        <dbReference type="SAM" id="Phobius"/>
    </source>
</evidence>
<dbReference type="Gene3D" id="2.120.10.80">
    <property type="entry name" value="Kelch-type beta propeller"/>
    <property type="match status" value="1"/>
</dbReference>
<reference evidence="3 4" key="1">
    <citation type="submission" date="2024-03" db="EMBL/GenBank/DDBJ databases">
        <authorList>
            <person name="Brejova B."/>
        </authorList>
    </citation>
    <scope>NUCLEOTIDE SEQUENCE [LARGE SCALE GENOMIC DNA]</scope>
    <source>
        <strain evidence="3 4">CBS 14171</strain>
    </source>
</reference>
<dbReference type="SUPFAM" id="SSF50965">
    <property type="entry name" value="Galactose oxidase, central domain"/>
    <property type="match status" value="1"/>
</dbReference>
<dbReference type="EMBL" id="OZ022406">
    <property type="protein sequence ID" value="CAK9437241.1"/>
    <property type="molecule type" value="Genomic_DNA"/>
</dbReference>
<sequence length="723" mass="80663">MSGPYKAVNKGWNTLYSYEKGEIYLHLKNNDLLKLNFHLNGSLTDHTNLHNNQQIRTLNPPPISSTLFLLNGDLYGLIAIPGDESDKNCCGSGEISVVKYVDDDWDHTTLTFDFDAVSDTSFYESATILTSPSNNNTIYIYGGVCTNTGKITNRLLSVDFDTGKVSNITTPTKPQAFYGASNIWAPNVQSQLVIGGESSNGWLNMYQLATWDFNSGWSFKQISGGDKSAKGDNGGMGQSSTPATTTTMNSRTYPLTLPIFNPLPDTSSIFDDFKIEQVLLLGGDLEDQASTPQYAKLQMSTNDWAWNTSYMEEEELEQLIDISQVLGAATIFSTLVVINSTDNSYEGKRQNIDNYQINLYDVETLKLVQDLEQQVHASSNNLGTSSSSSESSKKTIILSTVLSLSFAGIIIGALVFFFLRRWKLRQQTRDDVTYNELDYKFDYLNPPTSLSHEPIYLNVNDSNSTLSGAASIDSWMKKRQDFDKHKLRSSYLASNETLNMVDDESEERQVTPESEQNEQRQQGEQGEHGSYSPNATVASLQSAYIQSASSHKRPHILKKSFSYTNTPLSSPAIRRKMPAKLKSLRTTNSEQFLGESSPSYSANPFDDPPKRSTLGEEQDNDGSGKDARAEEDEEDDGEERDSRSMISSIDGKMDVQVLVSSKRRSVLRIMNPDGEDEQTSLVSHIEERVENGAGEEDFDLGVRGSRYQKLRQRIPSEQKQIDE</sequence>
<evidence type="ECO:0008006" key="5">
    <source>
        <dbReference type="Google" id="ProtNLM"/>
    </source>
</evidence>
<dbReference type="Proteomes" id="UP001497383">
    <property type="component" value="Chromosome 2"/>
</dbReference>
<keyword evidence="2" id="KW-0812">Transmembrane</keyword>
<accession>A0ABP0ZM95</accession>
<feature type="compositionally biased region" description="Acidic residues" evidence="1">
    <location>
        <begin position="629"/>
        <end position="639"/>
    </location>
</feature>
<feature type="region of interest" description="Disordered" evidence="1">
    <location>
        <begin position="496"/>
        <end position="534"/>
    </location>
</feature>
<dbReference type="InterPro" id="IPR011043">
    <property type="entry name" value="Gal_Oxase/kelch_b-propeller"/>
</dbReference>
<dbReference type="GeneID" id="92206815"/>
<feature type="compositionally biased region" description="Polar residues" evidence="1">
    <location>
        <begin position="238"/>
        <end position="248"/>
    </location>
</feature>
<keyword evidence="2" id="KW-1133">Transmembrane helix</keyword>
<evidence type="ECO:0000256" key="1">
    <source>
        <dbReference type="SAM" id="MobiDB-lite"/>
    </source>
</evidence>
<proteinExistence type="predicted"/>
<feature type="region of interest" description="Disordered" evidence="1">
    <location>
        <begin position="226"/>
        <end position="248"/>
    </location>
</feature>
<protein>
    <recommendedName>
        <fullName evidence="5">Galactose oxidase</fullName>
    </recommendedName>
</protein>
<keyword evidence="4" id="KW-1185">Reference proteome</keyword>
<dbReference type="InterPro" id="IPR015915">
    <property type="entry name" value="Kelch-typ_b-propeller"/>
</dbReference>
<name>A0ABP0ZM95_9ASCO</name>
<feature type="transmembrane region" description="Helical" evidence="2">
    <location>
        <begin position="396"/>
        <end position="419"/>
    </location>
</feature>
<gene>
    <name evidence="3" type="ORF">LODBEIA_P16190</name>
</gene>
<feature type="compositionally biased region" description="Polar residues" evidence="1">
    <location>
        <begin position="592"/>
        <end position="602"/>
    </location>
</feature>
<dbReference type="RefSeq" id="XP_066828557.1">
    <property type="nucleotide sequence ID" value="XM_066971527.1"/>
</dbReference>
<organism evidence="3 4">
    <name type="scientific">Lodderomyces beijingensis</name>
    <dbReference type="NCBI Taxonomy" id="1775926"/>
    <lineage>
        <taxon>Eukaryota</taxon>
        <taxon>Fungi</taxon>
        <taxon>Dikarya</taxon>
        <taxon>Ascomycota</taxon>
        <taxon>Saccharomycotina</taxon>
        <taxon>Pichiomycetes</taxon>
        <taxon>Debaryomycetaceae</taxon>
        <taxon>Candida/Lodderomyces clade</taxon>
        <taxon>Lodderomyces</taxon>
    </lineage>
</organism>
<feature type="region of interest" description="Disordered" evidence="1">
    <location>
        <begin position="592"/>
        <end position="653"/>
    </location>
</feature>
<evidence type="ECO:0000313" key="4">
    <source>
        <dbReference type="Proteomes" id="UP001497383"/>
    </source>
</evidence>
<evidence type="ECO:0000313" key="3">
    <source>
        <dbReference type="EMBL" id="CAK9437241.1"/>
    </source>
</evidence>
<keyword evidence="2" id="KW-0472">Membrane</keyword>